<feature type="domain" description="Peptidase S8/S53" evidence="4">
    <location>
        <begin position="29"/>
        <end position="119"/>
    </location>
</feature>
<evidence type="ECO:0000256" key="2">
    <source>
        <dbReference type="ARBA" id="ARBA00023619"/>
    </source>
</evidence>
<comment type="catalytic activity">
    <reaction evidence="1">
        <text>Hydrolysis of proteins with broad specificity for peptide bonds, and a preference for a large uncharged residue in P1. Hydrolyzes peptide amides.</text>
        <dbReference type="EC" id="3.4.21.62"/>
    </reaction>
</comment>
<evidence type="ECO:0000256" key="1">
    <source>
        <dbReference type="ARBA" id="ARBA00023529"/>
    </source>
</evidence>
<dbReference type="EC" id="3.4.21.62" evidence="2"/>
<dbReference type="InterPro" id="IPR000209">
    <property type="entry name" value="Peptidase_S8/S53_dom"/>
</dbReference>
<dbReference type="EMBL" id="HG675812">
    <property type="protein sequence ID" value="CDJ43518.1"/>
    <property type="molecule type" value="Genomic_DNA"/>
</dbReference>
<dbReference type="RefSeq" id="XP_013234268.1">
    <property type="nucleotide sequence ID" value="XM_013378814.1"/>
</dbReference>
<reference evidence="5" key="2">
    <citation type="submission" date="2013-10" db="EMBL/GenBank/DDBJ databases">
        <authorList>
            <person name="Aslett M."/>
        </authorList>
    </citation>
    <scope>NUCLEOTIDE SEQUENCE [LARGE SCALE GENOMIC DNA]</scope>
    <source>
        <strain evidence="5">Houghton</strain>
    </source>
</reference>
<dbReference type="GO" id="GO:0004252">
    <property type="term" value="F:serine-type endopeptidase activity"/>
    <property type="evidence" value="ECO:0007669"/>
    <property type="project" value="UniProtKB-EC"/>
</dbReference>
<dbReference type="Proteomes" id="UP000030747">
    <property type="component" value="Unassembled WGS sequence"/>
</dbReference>
<dbReference type="GO" id="GO:0006508">
    <property type="term" value="P:proteolysis"/>
    <property type="evidence" value="ECO:0007669"/>
    <property type="project" value="UniProtKB-KW"/>
</dbReference>
<dbReference type="PROSITE" id="PS51892">
    <property type="entry name" value="SUBTILASE"/>
    <property type="match status" value="1"/>
</dbReference>
<keyword evidence="5" id="KW-0378">Hydrolase</keyword>
<proteinExistence type="inferred from homology"/>
<evidence type="ECO:0000313" key="5">
    <source>
        <dbReference type="EMBL" id="CDJ43518.1"/>
    </source>
</evidence>
<dbReference type="Pfam" id="PF00082">
    <property type="entry name" value="Peptidase_S8"/>
    <property type="match status" value="1"/>
</dbReference>
<keyword evidence="5" id="KW-0645">Protease</keyword>
<feature type="non-terminal residue" evidence="5">
    <location>
        <position position="133"/>
    </location>
</feature>
<protein>
    <recommendedName>
        <fullName evidence="2">subtilisin</fullName>
        <ecNumber evidence="2">3.4.21.62</ecNumber>
    </recommendedName>
</protein>
<evidence type="ECO:0000259" key="4">
    <source>
        <dbReference type="Pfam" id="PF00082"/>
    </source>
</evidence>
<dbReference type="VEuPathDB" id="ToxoDB:ETH_00000395"/>
<organism evidence="5 6">
    <name type="scientific">Eimeria tenella</name>
    <name type="common">Coccidian parasite</name>
    <dbReference type="NCBI Taxonomy" id="5802"/>
    <lineage>
        <taxon>Eukaryota</taxon>
        <taxon>Sar</taxon>
        <taxon>Alveolata</taxon>
        <taxon>Apicomplexa</taxon>
        <taxon>Conoidasida</taxon>
        <taxon>Coccidia</taxon>
        <taxon>Eucoccidiorida</taxon>
        <taxon>Eimeriorina</taxon>
        <taxon>Eimeriidae</taxon>
        <taxon>Eimeria</taxon>
    </lineage>
</organism>
<comment type="similarity">
    <text evidence="3">Belongs to the peptidase S8 family.</text>
</comment>
<dbReference type="Gene3D" id="3.40.50.200">
    <property type="entry name" value="Peptidase S8/S53 domain"/>
    <property type="match status" value="1"/>
</dbReference>
<dbReference type="AlphaFoldDB" id="U6L2U7"/>
<dbReference type="VEuPathDB" id="ToxoDB:ETH2_1477600"/>
<comment type="caution">
    <text evidence="3">Lacks conserved residue(s) required for the propagation of feature annotation.</text>
</comment>
<evidence type="ECO:0000313" key="6">
    <source>
        <dbReference type="Proteomes" id="UP000030747"/>
    </source>
</evidence>
<gene>
    <name evidence="5" type="ORF">ETH_00000395</name>
</gene>
<dbReference type="SUPFAM" id="SSF52743">
    <property type="entry name" value="Subtilisin-like"/>
    <property type="match status" value="1"/>
</dbReference>
<keyword evidence="6" id="KW-1185">Reference proteome</keyword>
<name>U6L2U7_EIMTE</name>
<dbReference type="GeneID" id="25249305"/>
<accession>U6L2U7</accession>
<sequence>MDDGGVQARRAWKISKGGGGTISEQPMNTVAIIDFGFNLAHEDLIDSWWRNAIFEFPEYSEWPDNCFDGIDNDNNGYIDDCMGYDFSDRSGSPDSFLGQHGTAVASTCCASTNNQKGVASLGWNLRPMALKID</sequence>
<dbReference type="InterPro" id="IPR036852">
    <property type="entry name" value="Peptidase_S8/S53_dom_sf"/>
</dbReference>
<evidence type="ECO:0000256" key="3">
    <source>
        <dbReference type="PROSITE-ProRule" id="PRU01240"/>
    </source>
</evidence>
<reference evidence="5" key="1">
    <citation type="submission" date="2013-10" db="EMBL/GenBank/DDBJ databases">
        <title>Genomic analysis of the causative agents of coccidiosis in chickens.</title>
        <authorList>
            <person name="Reid A.J."/>
            <person name="Blake D."/>
            <person name="Billington K."/>
            <person name="Browne H."/>
            <person name="Dunn M."/>
            <person name="Hung S."/>
            <person name="Kawahara F."/>
            <person name="Miranda-Saavedra D."/>
            <person name="Mourier T."/>
            <person name="Nagra H."/>
            <person name="Otto T.D."/>
            <person name="Rawlings N."/>
            <person name="Sanchez A."/>
            <person name="Sanders M."/>
            <person name="Subramaniam C."/>
            <person name="Tay Y."/>
            <person name="Dear P."/>
            <person name="Doerig C."/>
            <person name="Gruber A."/>
            <person name="Parkinson J."/>
            <person name="Shirley M."/>
            <person name="Wan K.L."/>
            <person name="Berriman M."/>
            <person name="Tomley F."/>
            <person name="Pain A."/>
        </authorList>
    </citation>
    <scope>NUCLEOTIDE SEQUENCE [LARGE SCALE GENOMIC DNA]</scope>
    <source>
        <strain evidence="5">Houghton</strain>
    </source>
</reference>
<dbReference type="OrthoDB" id="330552at2759"/>